<evidence type="ECO:0000256" key="3">
    <source>
        <dbReference type="ARBA" id="ARBA00022989"/>
    </source>
</evidence>
<feature type="transmembrane region" description="Helical" evidence="5">
    <location>
        <begin position="245"/>
        <end position="267"/>
    </location>
</feature>
<dbReference type="EMBL" id="JADJZA010000001">
    <property type="protein sequence ID" value="MBK9295290.1"/>
    <property type="molecule type" value="Genomic_DNA"/>
</dbReference>
<keyword evidence="3 5" id="KW-1133">Transmembrane helix</keyword>
<dbReference type="Pfam" id="PF01699">
    <property type="entry name" value="Na_Ca_ex"/>
    <property type="match status" value="2"/>
</dbReference>
<keyword evidence="4 5" id="KW-0472">Membrane</keyword>
<name>A0A936TEB4_9ACTN</name>
<feature type="transmembrane region" description="Helical" evidence="5">
    <location>
        <begin position="76"/>
        <end position="96"/>
    </location>
</feature>
<dbReference type="InterPro" id="IPR004837">
    <property type="entry name" value="NaCa_Exmemb"/>
</dbReference>
<feature type="transmembrane region" description="Helical" evidence="5">
    <location>
        <begin position="301"/>
        <end position="318"/>
    </location>
</feature>
<keyword evidence="2 5" id="KW-0812">Transmembrane</keyword>
<evidence type="ECO:0000256" key="5">
    <source>
        <dbReference type="SAM" id="Phobius"/>
    </source>
</evidence>
<feature type="domain" description="Sodium/calcium exchanger membrane region" evidence="6">
    <location>
        <begin position="180"/>
        <end position="317"/>
    </location>
</feature>
<dbReference type="InterPro" id="IPR044880">
    <property type="entry name" value="NCX_ion-bd_dom_sf"/>
</dbReference>
<evidence type="ECO:0000313" key="7">
    <source>
        <dbReference type="EMBL" id="MBK9295290.1"/>
    </source>
</evidence>
<evidence type="ECO:0000256" key="4">
    <source>
        <dbReference type="ARBA" id="ARBA00023136"/>
    </source>
</evidence>
<feature type="transmembrane region" description="Helical" evidence="5">
    <location>
        <begin position="108"/>
        <end position="123"/>
    </location>
</feature>
<evidence type="ECO:0000256" key="1">
    <source>
        <dbReference type="ARBA" id="ARBA00004141"/>
    </source>
</evidence>
<dbReference type="Proteomes" id="UP000727993">
    <property type="component" value="Unassembled WGS sequence"/>
</dbReference>
<dbReference type="PANTHER" id="PTHR10846:SF8">
    <property type="entry name" value="INNER MEMBRANE PROTEIN YRBG"/>
    <property type="match status" value="1"/>
</dbReference>
<evidence type="ECO:0000313" key="8">
    <source>
        <dbReference type="Proteomes" id="UP000727993"/>
    </source>
</evidence>
<dbReference type="AlphaFoldDB" id="A0A936TEB4"/>
<evidence type="ECO:0000256" key="2">
    <source>
        <dbReference type="ARBA" id="ARBA00022692"/>
    </source>
</evidence>
<gene>
    <name evidence="7" type="ORF">IPN02_00110</name>
</gene>
<comment type="subcellular location">
    <subcellularLocation>
        <location evidence="1">Membrane</location>
        <topology evidence="1">Multi-pass membrane protein</topology>
    </subcellularLocation>
</comment>
<organism evidence="7 8">
    <name type="scientific">Candidatus Neomicrothrix subdominans</name>
    <dbReference type="NCBI Taxonomy" id="2954438"/>
    <lineage>
        <taxon>Bacteria</taxon>
        <taxon>Bacillati</taxon>
        <taxon>Actinomycetota</taxon>
        <taxon>Acidimicrobiia</taxon>
        <taxon>Acidimicrobiales</taxon>
        <taxon>Microthrixaceae</taxon>
        <taxon>Candidatus Neomicrothrix</taxon>
    </lineage>
</organism>
<dbReference type="PANTHER" id="PTHR10846">
    <property type="entry name" value="SODIUM/POTASSIUM/CALCIUM EXCHANGER"/>
    <property type="match status" value="1"/>
</dbReference>
<dbReference type="GO" id="GO:0005262">
    <property type="term" value="F:calcium channel activity"/>
    <property type="evidence" value="ECO:0007669"/>
    <property type="project" value="TreeGrafter"/>
</dbReference>
<feature type="transmembrane region" description="Helical" evidence="5">
    <location>
        <begin position="273"/>
        <end position="294"/>
    </location>
</feature>
<comment type="caution">
    <text evidence="7">The sequence shown here is derived from an EMBL/GenBank/DDBJ whole genome shotgun (WGS) entry which is preliminary data.</text>
</comment>
<evidence type="ECO:0000259" key="6">
    <source>
        <dbReference type="Pfam" id="PF01699"/>
    </source>
</evidence>
<sequence>MAALIWSLLLIAVGVAALAYSSDWFVDGAAVLADRLSVPPVVIGTLVIGLGTSLPEVFVSTLAAVDGDLNLGIGNIVGSNTANLTVVLGVAAMIGVVRVDSEIVRREALLMLGSCVLVALLAWRKLTLVGGLILLVGLAGYLALTAVQARRSRNDRLTADVEEYTEKERRYPIWMEVGRTLIGLVGTVAAARALVVGAVDLADRFGLSSGFVGLSIVALGTSLPELAAAIQAVRRREDELLLGNLVGSNLLNSLLVGGLVGVIGQGVEVTSAVVHRGMVVMLLSVAVVTVLMVTRARIGRAAGVALASAYVVSVAVLAQG</sequence>
<reference evidence="7 8" key="1">
    <citation type="submission" date="2020-10" db="EMBL/GenBank/DDBJ databases">
        <title>Connecting structure to function with the recovery of over 1000 high-quality activated sludge metagenome-assembled genomes encoding full-length rRNA genes using long-read sequencing.</title>
        <authorList>
            <person name="Singleton C.M."/>
            <person name="Petriglieri F."/>
            <person name="Kristensen J.M."/>
            <person name="Kirkegaard R.H."/>
            <person name="Michaelsen T.Y."/>
            <person name="Andersen M.H."/>
            <person name="Karst S.M."/>
            <person name="Dueholm M.S."/>
            <person name="Nielsen P.H."/>
            <person name="Albertsen M."/>
        </authorList>
    </citation>
    <scope>NUCLEOTIDE SEQUENCE [LARGE SCALE GENOMIC DNA]</scope>
    <source>
        <strain evidence="7">Lyne_18-Q3-R50-59_MAXAC.006</strain>
    </source>
</reference>
<dbReference type="InterPro" id="IPR004481">
    <property type="entry name" value="K/Na/Ca-exchanger"/>
</dbReference>
<feature type="transmembrane region" description="Helical" evidence="5">
    <location>
        <begin position="129"/>
        <end position="147"/>
    </location>
</feature>
<dbReference type="GO" id="GO:0008273">
    <property type="term" value="F:calcium, potassium:sodium antiporter activity"/>
    <property type="evidence" value="ECO:0007669"/>
    <property type="project" value="TreeGrafter"/>
</dbReference>
<dbReference type="Gene3D" id="1.20.1420.30">
    <property type="entry name" value="NCX, central ion-binding region"/>
    <property type="match status" value="1"/>
</dbReference>
<dbReference type="GO" id="GO:0006874">
    <property type="term" value="P:intracellular calcium ion homeostasis"/>
    <property type="evidence" value="ECO:0007669"/>
    <property type="project" value="TreeGrafter"/>
</dbReference>
<feature type="domain" description="Sodium/calcium exchanger membrane region" evidence="6">
    <location>
        <begin position="6"/>
        <end position="144"/>
    </location>
</feature>
<dbReference type="GO" id="GO:0005886">
    <property type="term" value="C:plasma membrane"/>
    <property type="evidence" value="ECO:0007669"/>
    <property type="project" value="TreeGrafter"/>
</dbReference>
<feature type="transmembrane region" description="Helical" evidence="5">
    <location>
        <begin position="177"/>
        <end position="199"/>
    </location>
</feature>
<accession>A0A936TEB4</accession>
<proteinExistence type="predicted"/>
<feature type="transmembrane region" description="Helical" evidence="5">
    <location>
        <begin position="211"/>
        <end position="233"/>
    </location>
</feature>
<protein>
    <submittedName>
        <fullName evidence="7">Calcium/sodium antiporter</fullName>
    </submittedName>
</protein>
<dbReference type="NCBIfam" id="TIGR00367">
    <property type="entry name" value="calcium/sodium antiporter"/>
    <property type="match status" value="1"/>
</dbReference>